<sequence>MEERNAGHDVEDTRGYQRPTNDLSKKDRKWLDTVIEKGTLMDKISSLAILAQQAGEEEEATNAVQQLLSMVKRTDRRVSQLAMNTLQDLFLSTLLPKKRVLNIDNESEATIRNLYSTFIRTVSEKSRDNVLNSKQGAIKTLGEIAVALEQQSVVISELVNKLGDNEKQACSLASHLLITLTKRRPLLKPIILEQIEKLIFRPNVSTRAQFYAVVFMTGISLDLEKDKGIAERMIKICFALVSDIFRRKDAAFRDQQILEKSQRESRSSKNKKPKHMNRKKQKVQQATQAESADNRLLSTTLVCISQIVAVYGSTFGSFSEHLDELYRSAHSPTITASTRALLLLFRLLSPQGPLPDRFLSSLYSILASPQLPTSSHSHATILSIVFNTLKTCTSLVSSAALVKRLLQTATLTQPTFTTAALMLVGELCSDNRALLQMLLCAAEGKSEIVWSGKRAGAASAESADDDDYDQVALSEESQKEEAILEEEEKKPVVAAGKKSRALWGDDSSEHFVDVDDDQKEEGMEVDEPEVKKEEEPESHPVEHRPITKKPTSKRSAPQYDDTLYDPFRRNPRFSRADVTCLWELSTLSRSSHPSVSHLSKQILEGGRLEKQSLGKASARSEDASSRLKVNYEGDPFADYSLFTFLARFSSKNPKSHIESGPEEASKETTNDIRTLVLQKTGDTVAAPDEQFLFDFFDQNPHLKTQRKKKKKKDGDESEVGEDELDDYLAALEADAEGAADVGDDLDGLSELSWSDDDGAKGGEDDEGEEEGGSEDDFEGWDDAESGWGDGLDGMSDEEDGSGEGDGFEEDDMGDIDSDVFAMKMDSDDEDEEEPIVKKKRTHSEKDGKKKKQTLSEKDGKKKKQTHSEKDGKKKKQTHSEKDGKKKLTKDKKQDKGHQSEGKKKGSEGSKKKSLKTTKKY</sequence>
<protein>
    <submittedName>
        <fullName evidence="4">CCAAT/enhancer-binding protein zeta</fullName>
    </submittedName>
</protein>
<dbReference type="InterPro" id="IPR040155">
    <property type="entry name" value="CEBPZ/Mak21-like"/>
</dbReference>
<evidence type="ECO:0000256" key="1">
    <source>
        <dbReference type="ARBA" id="ARBA00007797"/>
    </source>
</evidence>
<dbReference type="SUPFAM" id="SSF48371">
    <property type="entry name" value="ARM repeat"/>
    <property type="match status" value="1"/>
</dbReference>
<feature type="compositionally biased region" description="Basic residues" evidence="2">
    <location>
        <begin position="268"/>
        <end position="282"/>
    </location>
</feature>
<feature type="domain" description="CCAAT-binding factor" evidence="3">
    <location>
        <begin position="338"/>
        <end position="484"/>
    </location>
</feature>
<dbReference type="InterPro" id="IPR011989">
    <property type="entry name" value="ARM-like"/>
</dbReference>
<comment type="caution">
    <text evidence="4">The sequence shown here is derived from an EMBL/GenBank/DDBJ whole genome shotgun (WGS) entry which is preliminary data.</text>
</comment>
<name>A0ABQ9X0X8_9EUKA</name>
<feature type="compositionally biased region" description="Basic and acidic residues" evidence="2">
    <location>
        <begin position="1"/>
        <end position="15"/>
    </location>
</feature>
<organism evidence="4 5">
    <name type="scientific">Blattamonas nauphoetae</name>
    <dbReference type="NCBI Taxonomy" id="2049346"/>
    <lineage>
        <taxon>Eukaryota</taxon>
        <taxon>Metamonada</taxon>
        <taxon>Preaxostyla</taxon>
        <taxon>Oxymonadida</taxon>
        <taxon>Blattamonas</taxon>
    </lineage>
</organism>
<dbReference type="InterPro" id="IPR005612">
    <property type="entry name" value="CCAAT-binding_factor"/>
</dbReference>
<feature type="region of interest" description="Disordered" evidence="2">
    <location>
        <begin position="702"/>
        <end position="920"/>
    </location>
</feature>
<feature type="compositionally biased region" description="Basic and acidic residues" evidence="2">
    <location>
        <begin position="528"/>
        <end position="545"/>
    </location>
</feature>
<feature type="region of interest" description="Disordered" evidence="2">
    <location>
        <begin position="588"/>
        <end position="625"/>
    </location>
</feature>
<feature type="compositionally biased region" description="Acidic residues" evidence="2">
    <location>
        <begin position="715"/>
        <end position="726"/>
    </location>
</feature>
<feature type="compositionally biased region" description="Acidic residues" evidence="2">
    <location>
        <begin position="794"/>
        <end position="817"/>
    </location>
</feature>
<dbReference type="Pfam" id="PF03914">
    <property type="entry name" value="CBF"/>
    <property type="match status" value="2"/>
</dbReference>
<feature type="compositionally biased region" description="Basic and acidic residues" evidence="2">
    <location>
        <begin position="606"/>
        <end position="625"/>
    </location>
</feature>
<dbReference type="InterPro" id="IPR016024">
    <property type="entry name" value="ARM-type_fold"/>
</dbReference>
<evidence type="ECO:0000256" key="2">
    <source>
        <dbReference type="SAM" id="MobiDB-lite"/>
    </source>
</evidence>
<dbReference type="PANTHER" id="PTHR12048:SF0">
    <property type="entry name" value="CCAAT_ENHANCER-BINDING PROTEIN ZETA"/>
    <property type="match status" value="1"/>
</dbReference>
<feature type="compositionally biased region" description="Basic and acidic residues" evidence="2">
    <location>
        <begin position="476"/>
        <end position="491"/>
    </location>
</feature>
<feature type="region of interest" description="Disordered" evidence="2">
    <location>
        <begin position="459"/>
        <end position="568"/>
    </location>
</feature>
<feature type="region of interest" description="Disordered" evidence="2">
    <location>
        <begin position="259"/>
        <end position="289"/>
    </location>
</feature>
<feature type="compositionally biased region" description="Acidic residues" evidence="2">
    <location>
        <begin position="514"/>
        <end position="527"/>
    </location>
</feature>
<feature type="compositionally biased region" description="Basic and acidic residues" evidence="2">
    <location>
        <begin position="843"/>
        <end position="910"/>
    </location>
</feature>
<dbReference type="Proteomes" id="UP001281761">
    <property type="component" value="Unassembled WGS sequence"/>
</dbReference>
<feature type="compositionally biased region" description="Basic residues" evidence="2">
    <location>
        <begin position="911"/>
        <end position="920"/>
    </location>
</feature>
<evidence type="ECO:0000313" key="5">
    <source>
        <dbReference type="Proteomes" id="UP001281761"/>
    </source>
</evidence>
<proteinExistence type="inferred from homology"/>
<keyword evidence="5" id="KW-1185">Reference proteome</keyword>
<feature type="compositionally biased region" description="Acidic residues" evidence="2">
    <location>
        <begin position="733"/>
        <end position="747"/>
    </location>
</feature>
<feature type="domain" description="CCAAT-binding factor" evidence="3">
    <location>
        <begin position="535"/>
        <end position="598"/>
    </location>
</feature>
<feature type="compositionally biased region" description="Acidic residues" evidence="2">
    <location>
        <begin position="763"/>
        <end position="784"/>
    </location>
</feature>
<evidence type="ECO:0000259" key="3">
    <source>
        <dbReference type="Pfam" id="PF03914"/>
    </source>
</evidence>
<dbReference type="Gene3D" id="1.25.10.10">
    <property type="entry name" value="Leucine-rich Repeat Variant"/>
    <property type="match status" value="1"/>
</dbReference>
<reference evidence="4 5" key="1">
    <citation type="journal article" date="2022" name="bioRxiv">
        <title>Genomics of Preaxostyla Flagellates Illuminates Evolutionary Transitions and the Path Towards Mitochondrial Loss.</title>
        <authorList>
            <person name="Novak L.V.F."/>
            <person name="Treitli S.C."/>
            <person name="Pyrih J."/>
            <person name="Halakuc P."/>
            <person name="Pipaliya S.V."/>
            <person name="Vacek V."/>
            <person name="Brzon O."/>
            <person name="Soukal P."/>
            <person name="Eme L."/>
            <person name="Dacks J.B."/>
            <person name="Karnkowska A."/>
            <person name="Elias M."/>
            <person name="Hampl V."/>
        </authorList>
    </citation>
    <scope>NUCLEOTIDE SEQUENCE [LARGE SCALE GENOMIC DNA]</scope>
    <source>
        <strain evidence="4">NAU3</strain>
        <tissue evidence="4">Gut</tissue>
    </source>
</reference>
<dbReference type="EMBL" id="JARBJD010000260">
    <property type="protein sequence ID" value="KAK2945451.1"/>
    <property type="molecule type" value="Genomic_DNA"/>
</dbReference>
<accession>A0ABQ9X0X8</accession>
<evidence type="ECO:0000313" key="4">
    <source>
        <dbReference type="EMBL" id="KAK2945451.1"/>
    </source>
</evidence>
<feature type="region of interest" description="Disordered" evidence="2">
    <location>
        <begin position="1"/>
        <end position="23"/>
    </location>
</feature>
<gene>
    <name evidence="4" type="ORF">BLNAU_19623</name>
</gene>
<comment type="similarity">
    <text evidence="1">Belongs to the CBF/MAK21 family.</text>
</comment>
<dbReference type="PANTHER" id="PTHR12048">
    <property type="entry name" value="CCAAT-BINDING FACTOR-RELATED"/>
    <property type="match status" value="1"/>
</dbReference>
<feature type="region of interest" description="Disordered" evidence="2">
    <location>
        <begin position="651"/>
        <end position="671"/>
    </location>
</feature>
<feature type="compositionally biased region" description="Basic and acidic residues" evidence="2">
    <location>
        <begin position="655"/>
        <end position="670"/>
    </location>
</feature>
<feature type="compositionally biased region" description="Low complexity" evidence="2">
    <location>
        <begin position="588"/>
        <end position="599"/>
    </location>
</feature>